<comment type="similarity">
    <text evidence="2">Belongs to the methyl-accepting chemotaxis (MCP) protein family.</text>
</comment>
<dbReference type="PROSITE" id="PS50885">
    <property type="entry name" value="HAMP"/>
    <property type="match status" value="1"/>
</dbReference>
<dbReference type="SUPFAM" id="SSF58104">
    <property type="entry name" value="Methyl-accepting chemotaxis protein (MCP) signaling domain"/>
    <property type="match status" value="1"/>
</dbReference>
<dbReference type="RefSeq" id="WP_152801350.1">
    <property type="nucleotide sequence ID" value="NZ_WHNX01000003.1"/>
</dbReference>
<dbReference type="Proteomes" id="UP000440004">
    <property type="component" value="Unassembled WGS sequence"/>
</dbReference>
<gene>
    <name evidence="8" type="ORF">GC105_02475</name>
</gene>
<proteinExistence type="inferred from homology"/>
<keyword evidence="5" id="KW-0812">Transmembrane</keyword>
<dbReference type="Pfam" id="PF00672">
    <property type="entry name" value="HAMP"/>
    <property type="match status" value="1"/>
</dbReference>
<evidence type="ECO:0000259" key="7">
    <source>
        <dbReference type="PROSITE" id="PS50885"/>
    </source>
</evidence>
<feature type="domain" description="Methyl-accepting transducer" evidence="6">
    <location>
        <begin position="284"/>
        <end position="541"/>
    </location>
</feature>
<evidence type="ECO:0000313" key="8">
    <source>
        <dbReference type="EMBL" id="MPW24659.1"/>
    </source>
</evidence>
<evidence type="ECO:0000256" key="5">
    <source>
        <dbReference type="SAM" id="Phobius"/>
    </source>
</evidence>
<dbReference type="GO" id="GO:0007165">
    <property type="term" value="P:signal transduction"/>
    <property type="evidence" value="ECO:0007669"/>
    <property type="project" value="UniProtKB-KW"/>
</dbReference>
<dbReference type="PROSITE" id="PS50111">
    <property type="entry name" value="CHEMOTAXIS_TRANSDUC_2"/>
    <property type="match status" value="1"/>
</dbReference>
<dbReference type="PANTHER" id="PTHR32089:SF112">
    <property type="entry name" value="LYSOZYME-LIKE PROTEIN-RELATED"/>
    <property type="match status" value="1"/>
</dbReference>
<dbReference type="Gene3D" id="6.10.340.10">
    <property type="match status" value="1"/>
</dbReference>
<evidence type="ECO:0000256" key="3">
    <source>
        <dbReference type="PROSITE-ProRule" id="PRU00284"/>
    </source>
</evidence>
<dbReference type="InterPro" id="IPR003660">
    <property type="entry name" value="HAMP_dom"/>
</dbReference>
<dbReference type="Pfam" id="PF12729">
    <property type="entry name" value="4HB_MCP_1"/>
    <property type="match status" value="1"/>
</dbReference>
<dbReference type="InterPro" id="IPR024478">
    <property type="entry name" value="HlyB_4HB_MCP"/>
</dbReference>
<dbReference type="Pfam" id="PF00015">
    <property type="entry name" value="MCPsignal"/>
    <property type="match status" value="1"/>
</dbReference>
<feature type="transmembrane region" description="Helical" evidence="5">
    <location>
        <begin position="12"/>
        <end position="32"/>
    </location>
</feature>
<feature type="transmembrane region" description="Helical" evidence="5">
    <location>
        <begin position="191"/>
        <end position="211"/>
    </location>
</feature>
<dbReference type="PANTHER" id="PTHR32089">
    <property type="entry name" value="METHYL-ACCEPTING CHEMOTAXIS PROTEIN MCPB"/>
    <property type="match status" value="1"/>
</dbReference>
<protein>
    <submittedName>
        <fullName evidence="8">HAMP domain-containing protein</fullName>
    </submittedName>
</protein>
<evidence type="ECO:0000256" key="4">
    <source>
        <dbReference type="SAM" id="Coils"/>
    </source>
</evidence>
<evidence type="ECO:0000259" key="6">
    <source>
        <dbReference type="PROSITE" id="PS50111"/>
    </source>
</evidence>
<comment type="caution">
    <text evidence="8">The sequence shown here is derived from an EMBL/GenBank/DDBJ whole genome shotgun (WGS) entry which is preliminary data.</text>
</comment>
<dbReference type="CDD" id="cd06225">
    <property type="entry name" value="HAMP"/>
    <property type="match status" value="1"/>
</dbReference>
<name>A0A6A7K5A9_9FIRM</name>
<reference evidence="8 9" key="1">
    <citation type="submission" date="2019-10" db="EMBL/GenBank/DDBJ databases">
        <title>Alkalibaculum tamaniensis sp.nov., a new alkaliphilic acetogen, isolated on methoxylated aromatics from a mud volcano.</title>
        <authorList>
            <person name="Khomyakova M.A."/>
            <person name="Merkel A.Y."/>
            <person name="Bonch-Osmolovskaya E.A."/>
            <person name="Slobodkin A.I."/>
        </authorList>
    </citation>
    <scope>NUCLEOTIDE SEQUENCE [LARGE SCALE GENOMIC DNA]</scope>
    <source>
        <strain evidence="8 9">M08DMB</strain>
    </source>
</reference>
<dbReference type="EMBL" id="WHNX01000003">
    <property type="protein sequence ID" value="MPW24659.1"/>
    <property type="molecule type" value="Genomic_DNA"/>
</dbReference>
<keyword evidence="9" id="KW-1185">Reference proteome</keyword>
<feature type="coiled-coil region" evidence="4">
    <location>
        <begin position="164"/>
        <end position="191"/>
    </location>
</feature>
<sequence length="570" mass="62704">MGFLKKITIKKKLYFLVILLSIVTIFVGIYGLNGIKTTNQGLETVYNTNVVPLENLKKVSDLYAVSIVDISHKVRNENISWSQGLINIDNANNGILALWDRYKKSPLTTEEEKLVAEAEVLFKEADLSVEKLREIIVHQDEEALVEYTTNELYFKIDPITEKIGELVNLQLTNAEQEYREAEKQYNKSRTLLLGIIIISLGVAVVLSALVVKSITNQIAIMMAGIKKDEDGNITIKEIDIKTQDELGELARSLNIMTSQIRDFILTIISSSTNLAYASEELTLTSEQSAIAANEVSQAIDEIAKGASAQAIETELGANSIHNLGDLVSENQDYIHKLNSVTQDVDNLKNQGLEIVKELVQKTQLSEKGTEEVYNIVLKTQESAQKIEVASQMIKDISDQTNLLALNAAIEAARAGESGKGFAVVAEEIRQLAEQSNTFTQEIAMVIKDLSTKSSNAVSTMNQVGEIVAAQTDSVNMTNSKFTGISESIEKMKSIIEIFNESGNKMAIKKDEIISVIENLSAISEENAAGTEQASASVQEQTTNISQIADKTEDLTKLAQDMKIAISKFKL</sequence>
<organism evidence="8 9">
    <name type="scientific">Alkalibaculum sporogenes</name>
    <dbReference type="NCBI Taxonomy" id="2655001"/>
    <lineage>
        <taxon>Bacteria</taxon>
        <taxon>Bacillati</taxon>
        <taxon>Bacillota</taxon>
        <taxon>Clostridia</taxon>
        <taxon>Eubacteriales</taxon>
        <taxon>Eubacteriaceae</taxon>
        <taxon>Alkalibaculum</taxon>
    </lineage>
</organism>
<keyword evidence="5" id="KW-1133">Transmembrane helix</keyword>
<evidence type="ECO:0000256" key="1">
    <source>
        <dbReference type="ARBA" id="ARBA00023224"/>
    </source>
</evidence>
<keyword evidence="4" id="KW-0175">Coiled coil</keyword>
<keyword evidence="1 3" id="KW-0807">Transducer</keyword>
<dbReference type="Gene3D" id="1.10.287.950">
    <property type="entry name" value="Methyl-accepting chemotaxis protein"/>
    <property type="match status" value="1"/>
</dbReference>
<dbReference type="SMART" id="SM00283">
    <property type="entry name" value="MA"/>
    <property type="match status" value="1"/>
</dbReference>
<evidence type="ECO:0000256" key="2">
    <source>
        <dbReference type="ARBA" id="ARBA00029447"/>
    </source>
</evidence>
<keyword evidence="5" id="KW-0472">Membrane</keyword>
<dbReference type="AlphaFoldDB" id="A0A6A7K5A9"/>
<dbReference type="GO" id="GO:0016020">
    <property type="term" value="C:membrane"/>
    <property type="evidence" value="ECO:0007669"/>
    <property type="project" value="InterPro"/>
</dbReference>
<accession>A0A6A7K5A9</accession>
<dbReference type="InterPro" id="IPR004089">
    <property type="entry name" value="MCPsignal_dom"/>
</dbReference>
<evidence type="ECO:0000313" key="9">
    <source>
        <dbReference type="Proteomes" id="UP000440004"/>
    </source>
</evidence>
<feature type="domain" description="HAMP" evidence="7">
    <location>
        <begin position="212"/>
        <end position="265"/>
    </location>
</feature>